<gene>
    <name evidence="1" type="ORF">MNBD_BACTEROID03-1018</name>
</gene>
<name>A0A3B0TWJ7_9ZZZZ</name>
<dbReference type="AlphaFoldDB" id="A0A3B0TWJ7"/>
<reference evidence="1" key="1">
    <citation type="submission" date="2018-06" db="EMBL/GenBank/DDBJ databases">
        <authorList>
            <person name="Zhirakovskaya E."/>
        </authorList>
    </citation>
    <scope>NUCLEOTIDE SEQUENCE</scope>
</reference>
<accession>A0A3B0TWJ7</accession>
<organism evidence="1">
    <name type="scientific">hydrothermal vent metagenome</name>
    <dbReference type="NCBI Taxonomy" id="652676"/>
    <lineage>
        <taxon>unclassified sequences</taxon>
        <taxon>metagenomes</taxon>
        <taxon>ecological metagenomes</taxon>
    </lineage>
</organism>
<sequence>MITINGNLKYTYEVKGSTLALSFLDNPDIADDEITLIYTKNQENILA</sequence>
<dbReference type="EMBL" id="UOEL01000155">
    <property type="protein sequence ID" value="VAW18752.1"/>
    <property type="molecule type" value="Genomic_DNA"/>
</dbReference>
<proteinExistence type="predicted"/>
<evidence type="ECO:0000313" key="1">
    <source>
        <dbReference type="EMBL" id="VAW18752.1"/>
    </source>
</evidence>
<protein>
    <submittedName>
        <fullName evidence="1">Uncharacterized protein</fullName>
    </submittedName>
</protein>